<feature type="domain" description="Histidine kinase" evidence="11">
    <location>
        <begin position="487"/>
        <end position="690"/>
    </location>
</feature>
<dbReference type="EMBL" id="NRRY01000003">
    <property type="protein sequence ID" value="MBK1617399.1"/>
    <property type="molecule type" value="Genomic_DNA"/>
</dbReference>
<dbReference type="SUPFAM" id="SSF47384">
    <property type="entry name" value="Homodimeric domain of signal transducing histidine kinase"/>
    <property type="match status" value="1"/>
</dbReference>
<reference evidence="12 13" key="1">
    <citation type="journal article" date="2020" name="Microorganisms">
        <title>Osmotic Adaptation and Compatible Solute Biosynthesis of Phototrophic Bacteria as Revealed from Genome Analyses.</title>
        <authorList>
            <person name="Imhoff J.F."/>
            <person name="Rahn T."/>
            <person name="Kunzel S."/>
            <person name="Keller A."/>
            <person name="Neulinger S.C."/>
        </authorList>
    </citation>
    <scope>NUCLEOTIDE SEQUENCE [LARGE SCALE GENOMIC DNA]</scope>
    <source>
        <strain evidence="12 13">DSM 25653</strain>
    </source>
</reference>
<feature type="transmembrane region" description="Helical" evidence="10">
    <location>
        <begin position="241"/>
        <end position="260"/>
    </location>
</feature>
<dbReference type="GO" id="GO:0000155">
    <property type="term" value="F:phosphorelay sensor kinase activity"/>
    <property type="evidence" value="ECO:0007669"/>
    <property type="project" value="InterPro"/>
</dbReference>
<dbReference type="CDD" id="cd00082">
    <property type="entry name" value="HisKA"/>
    <property type="match status" value="1"/>
</dbReference>
<feature type="transmembrane region" description="Helical" evidence="10">
    <location>
        <begin position="201"/>
        <end position="221"/>
    </location>
</feature>
<comment type="catalytic activity">
    <reaction evidence="1">
        <text>ATP + protein L-histidine = ADP + protein N-phospho-L-histidine.</text>
        <dbReference type="EC" id="2.7.13.3"/>
    </reaction>
</comment>
<dbReference type="PRINTS" id="PR00344">
    <property type="entry name" value="BCTRLSENSOR"/>
</dbReference>
<dbReference type="InterPro" id="IPR003594">
    <property type="entry name" value="HATPase_dom"/>
</dbReference>
<accession>A0A9X1B2X6</accession>
<gene>
    <name evidence="12" type="ORF">CKO42_02795</name>
</gene>
<name>A0A9X1B2X6_9GAMM</name>
<feature type="transmembrane region" description="Helical" evidence="10">
    <location>
        <begin position="6"/>
        <end position="24"/>
    </location>
</feature>
<keyword evidence="5" id="KW-0597">Phosphoprotein</keyword>
<sequence>MLNAATFSYLSALLASSLLFLLLLTTWRGRLQGLPAILGIGSVIVWSGIFLADAAWSAFPDALIPYATLLRNASLFLLLTSALVSLIPRKTRLYLYSAISVVLSATLIVGILPQTLALVTESLPASLPTSISPRWSLGLLPYFWLLQAILGLLLIEQIVRNYPQSQLWALKHLCLGLGVIFAYDLFFYSDSVLLNRVDPDFLSARGFVTAIAIPLIAVSVARNPAWSLDIHVSRSVVFHSATLLSSGLYLMAMAIAGYYIRASSSTWGATLQIVFLFAAALLLITLLFSGHIRARLKILLSEHFFSFKYDYRAEWSQFTESLAATDDRIPKTIIHALCGLVKSPGGLMWSDNGRGAFECIEMLQVDSYPPPPLKAHDPLIQFMRNTGWIVDLAEMRSQPEAYPDVDAPAWCHDLPQLWLIIPLFFKTKLIGCVALTRSAVVRHVNWEDRSLLKTAGLQAAAMLAQFLSDQALMNARQFEAFNQLAAYVAHDLKNLIAQQSLIVTNAERHKDNPEFINDVIHTVKNSVERMERLMLQLRHGRREEASTRCSLESAVTEAISRLGSTPPIPTIDIADQTLSVQADEERLITSLGHLLKNAREATSSNGSVEVEVLRKANTAIIRISDDGAGMSQAFIRDRLFKPFDSTKGLTGMGVGAFESRQFFHALGGDLTVESTPGAGSVFTVYLPILDQPEVVSALPQTEVSV</sequence>
<comment type="subcellular location">
    <subcellularLocation>
        <location evidence="2">Cell membrane</location>
        <topology evidence="2">Multi-pass membrane protein</topology>
    </subcellularLocation>
</comment>
<feature type="transmembrane region" description="Helical" evidence="10">
    <location>
        <begin position="63"/>
        <end position="86"/>
    </location>
</feature>
<evidence type="ECO:0000313" key="12">
    <source>
        <dbReference type="EMBL" id="MBK1617399.1"/>
    </source>
</evidence>
<dbReference type="RefSeq" id="WP_200238350.1">
    <property type="nucleotide sequence ID" value="NZ_NRRY01000003.1"/>
</dbReference>
<evidence type="ECO:0000259" key="11">
    <source>
        <dbReference type="PROSITE" id="PS50109"/>
    </source>
</evidence>
<keyword evidence="4" id="KW-1003">Cell membrane</keyword>
<proteinExistence type="predicted"/>
<dbReference type="Pfam" id="PF02518">
    <property type="entry name" value="HATPase_c"/>
    <property type="match status" value="1"/>
</dbReference>
<keyword evidence="9" id="KW-0067">ATP-binding</keyword>
<keyword evidence="8" id="KW-0418">Kinase</keyword>
<evidence type="ECO:0000256" key="7">
    <source>
        <dbReference type="ARBA" id="ARBA00022741"/>
    </source>
</evidence>
<dbReference type="PANTHER" id="PTHR44936:SF10">
    <property type="entry name" value="SENSOR PROTEIN RSTB"/>
    <property type="match status" value="1"/>
</dbReference>
<evidence type="ECO:0000256" key="4">
    <source>
        <dbReference type="ARBA" id="ARBA00022475"/>
    </source>
</evidence>
<dbReference type="PROSITE" id="PS50109">
    <property type="entry name" value="HIS_KIN"/>
    <property type="match status" value="1"/>
</dbReference>
<dbReference type="Gene3D" id="3.30.565.10">
    <property type="entry name" value="Histidine kinase-like ATPase, C-terminal domain"/>
    <property type="match status" value="1"/>
</dbReference>
<dbReference type="EC" id="2.7.13.3" evidence="3"/>
<dbReference type="InterPro" id="IPR036890">
    <property type="entry name" value="HATPase_C_sf"/>
</dbReference>
<dbReference type="InterPro" id="IPR003661">
    <property type="entry name" value="HisK_dim/P_dom"/>
</dbReference>
<evidence type="ECO:0000256" key="9">
    <source>
        <dbReference type="ARBA" id="ARBA00022840"/>
    </source>
</evidence>
<evidence type="ECO:0000256" key="8">
    <source>
        <dbReference type="ARBA" id="ARBA00022777"/>
    </source>
</evidence>
<dbReference type="NCBIfam" id="TIGR02916">
    <property type="entry name" value="PEP_his_kin"/>
    <property type="match status" value="1"/>
</dbReference>
<dbReference type="GO" id="GO:0005886">
    <property type="term" value="C:plasma membrane"/>
    <property type="evidence" value="ECO:0007669"/>
    <property type="project" value="UniProtKB-SubCell"/>
</dbReference>
<dbReference type="InterPro" id="IPR036097">
    <property type="entry name" value="HisK_dim/P_sf"/>
</dbReference>
<dbReference type="InterPro" id="IPR005467">
    <property type="entry name" value="His_kinase_dom"/>
</dbReference>
<dbReference type="Gene3D" id="1.10.287.130">
    <property type="match status" value="1"/>
</dbReference>
<keyword evidence="10" id="KW-0812">Transmembrane</keyword>
<dbReference type="PANTHER" id="PTHR44936">
    <property type="entry name" value="SENSOR PROTEIN CREC"/>
    <property type="match status" value="1"/>
</dbReference>
<keyword evidence="6" id="KW-0808">Transferase</keyword>
<evidence type="ECO:0000256" key="2">
    <source>
        <dbReference type="ARBA" id="ARBA00004651"/>
    </source>
</evidence>
<dbReference type="SUPFAM" id="SSF55874">
    <property type="entry name" value="ATPase domain of HSP90 chaperone/DNA topoisomerase II/histidine kinase"/>
    <property type="match status" value="1"/>
</dbReference>
<feature type="transmembrane region" description="Helical" evidence="10">
    <location>
        <begin position="167"/>
        <end position="189"/>
    </location>
</feature>
<evidence type="ECO:0000256" key="6">
    <source>
        <dbReference type="ARBA" id="ARBA00022679"/>
    </source>
</evidence>
<feature type="transmembrane region" description="Helical" evidence="10">
    <location>
        <begin position="36"/>
        <end position="57"/>
    </location>
</feature>
<dbReference type="AlphaFoldDB" id="A0A9X1B2X6"/>
<dbReference type="GO" id="GO:0005524">
    <property type="term" value="F:ATP binding"/>
    <property type="evidence" value="ECO:0007669"/>
    <property type="project" value="UniProtKB-KW"/>
</dbReference>
<evidence type="ECO:0000256" key="3">
    <source>
        <dbReference type="ARBA" id="ARBA00012438"/>
    </source>
</evidence>
<comment type="caution">
    <text evidence="12">The sequence shown here is derived from an EMBL/GenBank/DDBJ whole genome shotgun (WGS) entry which is preliminary data.</text>
</comment>
<feature type="transmembrane region" description="Helical" evidence="10">
    <location>
        <begin position="266"/>
        <end position="288"/>
    </location>
</feature>
<dbReference type="SMART" id="SM00387">
    <property type="entry name" value="HATPase_c"/>
    <property type="match status" value="1"/>
</dbReference>
<evidence type="ECO:0000256" key="10">
    <source>
        <dbReference type="SAM" id="Phobius"/>
    </source>
</evidence>
<dbReference type="Proteomes" id="UP001138768">
    <property type="component" value="Unassembled WGS sequence"/>
</dbReference>
<dbReference type="InterPro" id="IPR014265">
    <property type="entry name" value="XrtA/PrsK"/>
</dbReference>
<evidence type="ECO:0000313" key="13">
    <source>
        <dbReference type="Proteomes" id="UP001138768"/>
    </source>
</evidence>
<keyword evidence="10" id="KW-1133">Transmembrane helix</keyword>
<feature type="transmembrane region" description="Helical" evidence="10">
    <location>
        <begin position="135"/>
        <end position="155"/>
    </location>
</feature>
<evidence type="ECO:0000256" key="5">
    <source>
        <dbReference type="ARBA" id="ARBA00022553"/>
    </source>
</evidence>
<feature type="transmembrane region" description="Helical" evidence="10">
    <location>
        <begin position="93"/>
        <end position="115"/>
    </location>
</feature>
<dbReference type="SUPFAM" id="SSF55781">
    <property type="entry name" value="GAF domain-like"/>
    <property type="match status" value="1"/>
</dbReference>
<keyword evidence="13" id="KW-1185">Reference proteome</keyword>
<keyword evidence="10" id="KW-0472">Membrane</keyword>
<evidence type="ECO:0000256" key="1">
    <source>
        <dbReference type="ARBA" id="ARBA00000085"/>
    </source>
</evidence>
<dbReference type="InterPro" id="IPR004358">
    <property type="entry name" value="Sig_transdc_His_kin-like_C"/>
</dbReference>
<dbReference type="InterPro" id="IPR050980">
    <property type="entry name" value="2C_sensor_his_kinase"/>
</dbReference>
<keyword evidence="7" id="KW-0547">Nucleotide-binding</keyword>
<organism evidence="12 13">
    <name type="scientific">Lamprobacter modestohalophilus</name>
    <dbReference type="NCBI Taxonomy" id="1064514"/>
    <lineage>
        <taxon>Bacteria</taxon>
        <taxon>Pseudomonadati</taxon>
        <taxon>Pseudomonadota</taxon>
        <taxon>Gammaproteobacteria</taxon>
        <taxon>Chromatiales</taxon>
        <taxon>Chromatiaceae</taxon>
        <taxon>Lamprobacter</taxon>
    </lineage>
</organism>
<protein>
    <recommendedName>
        <fullName evidence="3">histidine kinase</fullName>
        <ecNumber evidence="3">2.7.13.3</ecNumber>
    </recommendedName>
</protein>